<dbReference type="RefSeq" id="WP_033907510.1">
    <property type="nucleotide sequence ID" value="NZ_CP014053.1"/>
</dbReference>
<name>A0A1W6TTQ7_VIBAL</name>
<evidence type="ECO:0000313" key="1">
    <source>
        <dbReference type="EMBL" id="ARP19187.1"/>
    </source>
</evidence>
<dbReference type="EMBL" id="CP017902">
    <property type="protein sequence ID" value="ARP19187.1"/>
    <property type="molecule type" value="Genomic_DNA"/>
</dbReference>
<proteinExistence type="predicted"/>
<accession>A0A1W6TTQ7</accession>
<reference evidence="1" key="1">
    <citation type="submission" date="2016-10" db="EMBL/GenBank/DDBJ databases">
        <title>The High Quality Genome of Vibrio alginolyticus K01M1.</title>
        <authorList>
            <person name="Wendling C."/>
            <person name="Chibani C.M."/>
            <person name="Hertel R."/>
            <person name="Sproer C."/>
            <person name="Bunk B."/>
            <person name="Overmann J."/>
            <person name="Roth O."/>
            <person name="Liesegang H."/>
        </authorList>
    </citation>
    <scope>NUCLEOTIDE SEQUENCE</scope>
    <source>
        <strain evidence="1">K05K4</strain>
    </source>
</reference>
<dbReference type="InterPro" id="IPR018642">
    <property type="entry name" value="DUF2066"/>
</dbReference>
<protein>
    <submittedName>
        <fullName evidence="1">Uncharacterized protein</fullName>
    </submittedName>
</protein>
<sequence>MRYLALLLIGWLSLPVYALTQVDIYRAEVVIDSEQNDGESLARQQGMQDVIVRATGSQSSLSNPVIKKALSSSARYISQLSYGQVDGKASLKMLFNNDQISSLLTQAQLPSWSPNRANILVWMVEEQGYDRNIAWEHSESSNVAALRSAAKLRGLPITIPVGDFDDVTGVNVSDLWGGFIEPIGQASQRYPADAVLVVRAQGEQIRWTLYDQSPTRIVEAQRSPRSGSASGANAIAEMVDGIADYYASKSAVVVSGKSSKALAVKVLNVTSATDFFRLENALKQLNSVAGTEIKRVQGDELTLNIHLLASQQAFEKEASSISQLMVFEDPLGEVDAPASTQEEEPLVQSNEAKDAATPKEAQPEVPVNVVAEASDETQPTQPMIVEPVREQYDLIYEWRSAS</sequence>
<organism evidence="1">
    <name type="scientific">Vibrio alginolyticus</name>
    <dbReference type="NCBI Taxonomy" id="663"/>
    <lineage>
        <taxon>Bacteria</taxon>
        <taxon>Pseudomonadati</taxon>
        <taxon>Pseudomonadota</taxon>
        <taxon>Gammaproteobacteria</taxon>
        <taxon>Vibrionales</taxon>
        <taxon>Vibrionaceae</taxon>
        <taxon>Vibrio</taxon>
    </lineage>
</organism>
<dbReference type="AlphaFoldDB" id="A0A1W6TTQ7"/>
<gene>
    <name evidence="1" type="ORF">K05K4_23630</name>
</gene>
<dbReference type="Pfam" id="PF09839">
    <property type="entry name" value="DUF2066"/>
    <property type="match status" value="1"/>
</dbReference>